<evidence type="ECO:0000259" key="5">
    <source>
        <dbReference type="PROSITE" id="PS50931"/>
    </source>
</evidence>
<sequence length="312" mass="35081">MELRNIKHFVALSEYKHFSRAAKELNITQPTLSKSLQKLELLVGGKLFLRDSKNMSMTPLGKLMLKHGKAILKEHDDMLQALALFHGENELTINIGASPIPSNSLVGPILGEYINSRPNMTLELSVDGWKELTQQLLEGELDLFVAESDFNGLDNQYELSVIELPPFPVVFCCRPDHPLAKLSLLSLDSFRDYSLAIPRHLPTSILNQFEDLFKQRDNFCGQIRFDQFHSIKDSIMNADLVALTPEIAVRKEIQQGRLIALSPQLMPKLTAKFSIITLAGKIQNQAVNTFIEHLIKRTLAVNASHQSQLESA</sequence>
<comment type="caution">
    <text evidence="6">The sequence shown here is derived from an EMBL/GenBank/DDBJ whole genome shotgun (WGS) entry which is preliminary data.</text>
</comment>
<feature type="domain" description="HTH lysR-type" evidence="5">
    <location>
        <begin position="1"/>
        <end position="58"/>
    </location>
</feature>
<dbReference type="PRINTS" id="PR00039">
    <property type="entry name" value="HTHLYSR"/>
</dbReference>
<keyword evidence="2" id="KW-0805">Transcription regulation</keyword>
<evidence type="ECO:0000256" key="4">
    <source>
        <dbReference type="ARBA" id="ARBA00023163"/>
    </source>
</evidence>
<dbReference type="Pfam" id="PF03466">
    <property type="entry name" value="LysR_substrate"/>
    <property type="match status" value="1"/>
</dbReference>
<evidence type="ECO:0000256" key="2">
    <source>
        <dbReference type="ARBA" id="ARBA00023015"/>
    </source>
</evidence>
<gene>
    <name evidence="6" type="ORF">L2737_14355</name>
</gene>
<dbReference type="Gene3D" id="1.10.10.10">
    <property type="entry name" value="Winged helix-like DNA-binding domain superfamily/Winged helix DNA-binding domain"/>
    <property type="match status" value="1"/>
</dbReference>
<reference evidence="6 7" key="1">
    <citation type="submission" date="2022-01" db="EMBL/GenBank/DDBJ databases">
        <title>Whole genome-based taxonomy of the Shewanellaceae.</title>
        <authorList>
            <person name="Martin-Rodriguez A.J."/>
        </authorList>
    </citation>
    <scope>NUCLEOTIDE SEQUENCE [LARGE SCALE GENOMIC DNA]</scope>
    <source>
        <strain evidence="6 7">DSM 24955</strain>
    </source>
</reference>
<dbReference type="InterPro" id="IPR036390">
    <property type="entry name" value="WH_DNA-bd_sf"/>
</dbReference>
<keyword evidence="7" id="KW-1185">Reference proteome</keyword>
<evidence type="ECO:0000256" key="1">
    <source>
        <dbReference type="ARBA" id="ARBA00009437"/>
    </source>
</evidence>
<dbReference type="PANTHER" id="PTHR30126">
    <property type="entry name" value="HTH-TYPE TRANSCRIPTIONAL REGULATOR"/>
    <property type="match status" value="1"/>
</dbReference>
<evidence type="ECO:0000313" key="6">
    <source>
        <dbReference type="EMBL" id="MCL1046496.1"/>
    </source>
</evidence>
<dbReference type="InterPro" id="IPR005119">
    <property type="entry name" value="LysR_subst-bd"/>
</dbReference>
<keyword evidence="4" id="KW-0804">Transcription</keyword>
<dbReference type="SUPFAM" id="SSF46785">
    <property type="entry name" value="Winged helix' DNA-binding domain"/>
    <property type="match status" value="1"/>
</dbReference>
<dbReference type="InterPro" id="IPR036388">
    <property type="entry name" value="WH-like_DNA-bd_sf"/>
</dbReference>
<accession>A0ABT0KSJ2</accession>
<keyword evidence="3" id="KW-0238">DNA-binding</keyword>
<comment type="similarity">
    <text evidence="1">Belongs to the LysR transcriptional regulatory family.</text>
</comment>
<dbReference type="PROSITE" id="PS50931">
    <property type="entry name" value="HTH_LYSR"/>
    <property type="match status" value="1"/>
</dbReference>
<evidence type="ECO:0000256" key="3">
    <source>
        <dbReference type="ARBA" id="ARBA00023125"/>
    </source>
</evidence>
<protein>
    <submittedName>
        <fullName evidence="6">LysR family transcriptional regulator</fullName>
    </submittedName>
</protein>
<dbReference type="Pfam" id="PF00126">
    <property type="entry name" value="HTH_1"/>
    <property type="match status" value="1"/>
</dbReference>
<proteinExistence type="inferred from homology"/>
<dbReference type="PANTHER" id="PTHR30126:SF98">
    <property type="entry name" value="HTH-TYPE TRANSCRIPTIONAL ACTIVATOR BAUR"/>
    <property type="match status" value="1"/>
</dbReference>
<dbReference type="InterPro" id="IPR000847">
    <property type="entry name" value="LysR_HTH_N"/>
</dbReference>
<dbReference type="SUPFAM" id="SSF53850">
    <property type="entry name" value="Periplasmic binding protein-like II"/>
    <property type="match status" value="1"/>
</dbReference>
<dbReference type="RefSeq" id="WP_248956150.1">
    <property type="nucleotide sequence ID" value="NZ_JAKIKU010000007.1"/>
</dbReference>
<dbReference type="Gene3D" id="3.40.190.290">
    <property type="match status" value="1"/>
</dbReference>
<dbReference type="EMBL" id="JAKIKU010000007">
    <property type="protein sequence ID" value="MCL1046496.1"/>
    <property type="molecule type" value="Genomic_DNA"/>
</dbReference>
<dbReference type="Proteomes" id="UP001202134">
    <property type="component" value="Unassembled WGS sequence"/>
</dbReference>
<dbReference type="CDD" id="cd05466">
    <property type="entry name" value="PBP2_LTTR_substrate"/>
    <property type="match status" value="1"/>
</dbReference>
<evidence type="ECO:0000313" key="7">
    <source>
        <dbReference type="Proteomes" id="UP001202134"/>
    </source>
</evidence>
<name>A0ABT0KSJ2_9GAMM</name>
<organism evidence="6 7">
    <name type="scientific">Shewanella electrodiphila</name>
    <dbReference type="NCBI Taxonomy" id="934143"/>
    <lineage>
        <taxon>Bacteria</taxon>
        <taxon>Pseudomonadati</taxon>
        <taxon>Pseudomonadota</taxon>
        <taxon>Gammaproteobacteria</taxon>
        <taxon>Alteromonadales</taxon>
        <taxon>Shewanellaceae</taxon>
        <taxon>Shewanella</taxon>
    </lineage>
</organism>